<accession>A0ABY2HGA0</accession>
<gene>
    <name evidence="2" type="ORF">CCMA1212_000781</name>
</gene>
<sequence length="92" mass="9676">MAGPDRGHRASASHCYSYSTHTKPTDAARSPPDASYPGPLLTSFLVGERVPCPYMYGEIGSQARVAGCAAAATSYGLRTRAGDAALREVESR</sequence>
<organism evidence="2 3">
    <name type="scientific">Trichoderma ghanense</name>
    <dbReference type="NCBI Taxonomy" id="65468"/>
    <lineage>
        <taxon>Eukaryota</taxon>
        <taxon>Fungi</taxon>
        <taxon>Dikarya</taxon>
        <taxon>Ascomycota</taxon>
        <taxon>Pezizomycotina</taxon>
        <taxon>Sordariomycetes</taxon>
        <taxon>Hypocreomycetidae</taxon>
        <taxon>Hypocreales</taxon>
        <taxon>Hypocreaceae</taxon>
        <taxon>Trichoderma</taxon>
    </lineage>
</organism>
<dbReference type="Proteomes" id="UP001642720">
    <property type="component" value="Unassembled WGS sequence"/>
</dbReference>
<proteinExistence type="predicted"/>
<evidence type="ECO:0000256" key="1">
    <source>
        <dbReference type="SAM" id="MobiDB-lite"/>
    </source>
</evidence>
<reference evidence="2 3" key="1">
    <citation type="submission" date="2018-01" db="EMBL/GenBank/DDBJ databases">
        <title>Genome characterization of the sugarcane-associated fungus Trichoderma ghanense CCMA-1212 and their application in lignocelulose bioconversion.</title>
        <authorList>
            <person name="Steindorff A.S."/>
            <person name="Mendes T.D."/>
            <person name="Vilela E.S.D."/>
            <person name="Rodrigues D.S."/>
            <person name="Formighieri E.F."/>
            <person name="Melo I.S."/>
            <person name="Favaro L.C.L."/>
        </authorList>
    </citation>
    <scope>NUCLEOTIDE SEQUENCE [LARGE SCALE GENOMIC DNA]</scope>
    <source>
        <strain evidence="2 3">CCMA-1212</strain>
    </source>
</reference>
<comment type="caution">
    <text evidence="2">The sequence shown here is derived from an EMBL/GenBank/DDBJ whole genome shotgun (WGS) entry which is preliminary data.</text>
</comment>
<keyword evidence="3" id="KW-1185">Reference proteome</keyword>
<protein>
    <submittedName>
        <fullName evidence="2">Uncharacterized protein</fullName>
    </submittedName>
</protein>
<feature type="region of interest" description="Disordered" evidence="1">
    <location>
        <begin position="1"/>
        <end position="34"/>
    </location>
</feature>
<evidence type="ECO:0000313" key="2">
    <source>
        <dbReference type="EMBL" id="TFB06644.1"/>
    </source>
</evidence>
<dbReference type="GeneID" id="300572688"/>
<evidence type="ECO:0000313" key="3">
    <source>
        <dbReference type="Proteomes" id="UP001642720"/>
    </source>
</evidence>
<name>A0ABY2HGA0_9HYPO</name>
<dbReference type="RefSeq" id="XP_073562845.1">
    <property type="nucleotide sequence ID" value="XM_073698238.1"/>
</dbReference>
<dbReference type="EMBL" id="PPTA01000001">
    <property type="protein sequence ID" value="TFB06644.1"/>
    <property type="molecule type" value="Genomic_DNA"/>
</dbReference>